<name>A0A0B7BK53_9EUPU</name>
<organism evidence="1">
    <name type="scientific">Arion vulgaris</name>
    <dbReference type="NCBI Taxonomy" id="1028688"/>
    <lineage>
        <taxon>Eukaryota</taxon>
        <taxon>Metazoa</taxon>
        <taxon>Spiralia</taxon>
        <taxon>Lophotrochozoa</taxon>
        <taxon>Mollusca</taxon>
        <taxon>Gastropoda</taxon>
        <taxon>Heterobranchia</taxon>
        <taxon>Euthyneura</taxon>
        <taxon>Panpulmonata</taxon>
        <taxon>Eupulmonata</taxon>
        <taxon>Stylommatophora</taxon>
        <taxon>Helicina</taxon>
        <taxon>Arionoidea</taxon>
        <taxon>Arionidae</taxon>
        <taxon>Arion</taxon>
    </lineage>
</organism>
<sequence>MPQSGLKDEREKNPNLDSQNFSLEVRAVIKTRKPDGSMFDQNTSLMNALSPG</sequence>
<protein>
    <submittedName>
        <fullName evidence="1">Uncharacterized protein</fullName>
    </submittedName>
</protein>
<gene>
    <name evidence="1" type="primary">ORF189771</name>
</gene>
<dbReference type="AlphaFoldDB" id="A0A0B7BK53"/>
<reference evidence="1" key="1">
    <citation type="submission" date="2014-12" db="EMBL/GenBank/DDBJ databases">
        <title>Insight into the proteome of Arion vulgaris.</title>
        <authorList>
            <person name="Aradska J."/>
            <person name="Bulat T."/>
            <person name="Smidak R."/>
            <person name="Sarate P."/>
            <person name="Gangsoo J."/>
            <person name="Sialana F."/>
            <person name="Bilban M."/>
            <person name="Lubec G."/>
        </authorList>
    </citation>
    <scope>NUCLEOTIDE SEQUENCE</scope>
    <source>
        <tissue evidence="1">Skin</tissue>
    </source>
</reference>
<evidence type="ECO:0000313" key="1">
    <source>
        <dbReference type="EMBL" id="CEK92706.1"/>
    </source>
</evidence>
<accession>A0A0B7BK53</accession>
<proteinExistence type="predicted"/>
<dbReference type="EMBL" id="HACG01045841">
    <property type="protein sequence ID" value="CEK92706.1"/>
    <property type="molecule type" value="Transcribed_RNA"/>
</dbReference>